<evidence type="ECO:0000313" key="2">
    <source>
        <dbReference type="Proteomes" id="UP000253606"/>
    </source>
</evidence>
<sequence length="37" mass="4289">MRSVPVDNAWNQDRLQSELSIAKGKADLEQLVDWFVE</sequence>
<evidence type="ECO:0000313" key="1">
    <source>
        <dbReference type="EMBL" id="AXC13508.1"/>
    </source>
</evidence>
<accession>A0A2Z5G336</accession>
<dbReference type="AlphaFoldDB" id="A0A2Z5G336"/>
<gene>
    <name evidence="1" type="ORF">ACPOL_4231</name>
</gene>
<keyword evidence="2" id="KW-1185">Reference proteome</keyword>
<protein>
    <submittedName>
        <fullName evidence="1">Uncharacterized protein</fullName>
    </submittedName>
</protein>
<reference evidence="1 2" key="1">
    <citation type="journal article" date="2018" name="Front. Microbiol.">
        <title>Hydrolytic Capabilities as a Key to Environmental Success: Chitinolytic and Cellulolytic Acidobacteria From Acidic Sub-arctic Soils and Boreal Peatlands.</title>
        <authorList>
            <person name="Belova S.E."/>
            <person name="Ravin N.V."/>
            <person name="Pankratov T.A."/>
            <person name="Rakitin A.L."/>
            <person name="Ivanova A.A."/>
            <person name="Beletsky A.V."/>
            <person name="Mardanov A.V."/>
            <person name="Sinninghe Damste J.S."/>
            <person name="Dedysh S.N."/>
        </authorList>
    </citation>
    <scope>NUCLEOTIDE SEQUENCE [LARGE SCALE GENOMIC DNA]</scope>
    <source>
        <strain evidence="1 2">SBC82</strain>
    </source>
</reference>
<dbReference type="Proteomes" id="UP000253606">
    <property type="component" value="Chromosome"/>
</dbReference>
<dbReference type="EMBL" id="CP030840">
    <property type="protein sequence ID" value="AXC13508.1"/>
    <property type="molecule type" value="Genomic_DNA"/>
</dbReference>
<organism evidence="1 2">
    <name type="scientific">Acidisarcina polymorpha</name>
    <dbReference type="NCBI Taxonomy" id="2211140"/>
    <lineage>
        <taxon>Bacteria</taxon>
        <taxon>Pseudomonadati</taxon>
        <taxon>Acidobacteriota</taxon>
        <taxon>Terriglobia</taxon>
        <taxon>Terriglobales</taxon>
        <taxon>Acidobacteriaceae</taxon>
        <taxon>Acidisarcina</taxon>
    </lineage>
</organism>
<name>A0A2Z5G336_9BACT</name>
<proteinExistence type="predicted"/>
<dbReference type="KEGG" id="abas:ACPOL_4231"/>